<dbReference type="RefSeq" id="WP_090603370.1">
    <property type="nucleotide sequence ID" value="NZ_FNZR01000002.1"/>
</dbReference>
<keyword evidence="1" id="KW-0732">Signal</keyword>
<organism evidence="2 3">
    <name type="scientific">Parapedobacter koreensis</name>
    <dbReference type="NCBI Taxonomy" id="332977"/>
    <lineage>
        <taxon>Bacteria</taxon>
        <taxon>Pseudomonadati</taxon>
        <taxon>Bacteroidota</taxon>
        <taxon>Sphingobacteriia</taxon>
        <taxon>Sphingobacteriales</taxon>
        <taxon>Sphingobacteriaceae</taxon>
        <taxon>Parapedobacter</taxon>
    </lineage>
</organism>
<evidence type="ECO:0008006" key="4">
    <source>
        <dbReference type="Google" id="ProtNLM"/>
    </source>
</evidence>
<proteinExistence type="predicted"/>
<evidence type="ECO:0000313" key="3">
    <source>
        <dbReference type="Proteomes" id="UP000198916"/>
    </source>
</evidence>
<dbReference type="OrthoDB" id="680837at2"/>
<dbReference type="STRING" id="332977.SAMN05421740_102269"/>
<gene>
    <name evidence="2" type="ORF">SAMN05421740_102269</name>
</gene>
<accession>A0A1H7IJZ1</accession>
<sequence>MNAVIVKCCLAFAITLSLFKGYCQIAISADPVGGKPLTGESYLDVKGSPFLFEDWKTGNVTLDNDTEYKNVQLKYDEVEDRLIFQNHKGISQMFMKPVKSFVIYVDGNSGDSVLFSTQFSSNKTGFHQILASGDVYLLKKVKKVLMDEKQYGSAKTIRNVVPSTKYFVYKGGQLTEVKLNKRMLSEVFKDKQSEVTQYIADKRLNLKDEKDWGNVVTFYNTL</sequence>
<keyword evidence="3" id="KW-1185">Reference proteome</keyword>
<evidence type="ECO:0000256" key="1">
    <source>
        <dbReference type="SAM" id="SignalP"/>
    </source>
</evidence>
<protein>
    <recommendedName>
        <fullName evidence="4">DKNYY family protein</fullName>
    </recommendedName>
</protein>
<dbReference type="AlphaFoldDB" id="A0A1H7IJZ1"/>
<evidence type="ECO:0000313" key="2">
    <source>
        <dbReference type="EMBL" id="SEK62863.1"/>
    </source>
</evidence>
<feature type="chain" id="PRO_5011565084" description="DKNYY family protein" evidence="1">
    <location>
        <begin position="26"/>
        <end position="222"/>
    </location>
</feature>
<feature type="signal peptide" evidence="1">
    <location>
        <begin position="1"/>
        <end position="25"/>
    </location>
</feature>
<dbReference type="Proteomes" id="UP000198916">
    <property type="component" value="Unassembled WGS sequence"/>
</dbReference>
<dbReference type="EMBL" id="FNZR01000002">
    <property type="protein sequence ID" value="SEK62863.1"/>
    <property type="molecule type" value="Genomic_DNA"/>
</dbReference>
<reference evidence="3" key="1">
    <citation type="submission" date="2016-10" db="EMBL/GenBank/DDBJ databases">
        <authorList>
            <person name="Varghese N."/>
            <person name="Submissions S."/>
        </authorList>
    </citation>
    <scope>NUCLEOTIDE SEQUENCE [LARGE SCALE GENOMIC DNA]</scope>
    <source>
        <strain evidence="3">Jip14</strain>
    </source>
</reference>
<name>A0A1H7IJZ1_9SPHI</name>